<evidence type="ECO:0000313" key="3">
    <source>
        <dbReference type="Proteomes" id="UP000095606"/>
    </source>
</evidence>
<dbReference type="AlphaFoldDB" id="A0A174T1K5"/>
<proteinExistence type="predicted"/>
<accession>A0A6N2QXQ0</accession>
<name>A0A174T1K5_9BACE</name>
<gene>
    <name evidence="2" type="ORF">BFLFYP10_00055</name>
    <name evidence="1" type="ORF">ERS852461_04006</name>
</gene>
<sequence length="44" mass="5136">MLSVKKAGHEVHTNYKRTTYENETLRITLKHQQNRVSPQPACLN</sequence>
<dbReference type="EMBL" id="CZAE01000023">
    <property type="protein sequence ID" value="CUQ02421.1"/>
    <property type="molecule type" value="Genomic_DNA"/>
</dbReference>
<evidence type="ECO:0000313" key="1">
    <source>
        <dbReference type="EMBL" id="CUQ02421.1"/>
    </source>
</evidence>
<dbReference type="Proteomes" id="UP000095606">
    <property type="component" value="Unassembled WGS sequence"/>
</dbReference>
<reference evidence="1 3" key="1">
    <citation type="submission" date="2015-09" db="EMBL/GenBank/DDBJ databases">
        <authorList>
            <consortium name="Pathogen Informatics"/>
        </authorList>
    </citation>
    <scope>NUCLEOTIDE SEQUENCE [LARGE SCALE GENOMIC DNA]</scope>
    <source>
        <strain evidence="1 3">2789STDY5834846</strain>
    </source>
</reference>
<protein>
    <submittedName>
        <fullName evidence="1">Uncharacterized protein</fullName>
    </submittedName>
</protein>
<organism evidence="1 3">
    <name type="scientific">Bacteroides faecis</name>
    <dbReference type="NCBI Taxonomy" id="674529"/>
    <lineage>
        <taxon>Bacteria</taxon>
        <taxon>Pseudomonadati</taxon>
        <taxon>Bacteroidota</taxon>
        <taxon>Bacteroidia</taxon>
        <taxon>Bacteroidales</taxon>
        <taxon>Bacteroidaceae</taxon>
        <taxon>Bacteroides</taxon>
    </lineage>
</organism>
<evidence type="ECO:0000313" key="2">
    <source>
        <dbReference type="EMBL" id="VYS72789.1"/>
    </source>
</evidence>
<accession>A0A174T1K5</accession>
<dbReference type="EMBL" id="CACRSZ010000001">
    <property type="protein sequence ID" value="VYS72789.1"/>
    <property type="molecule type" value="Genomic_DNA"/>
</dbReference>
<reference evidence="2" key="2">
    <citation type="submission" date="2019-11" db="EMBL/GenBank/DDBJ databases">
        <authorList>
            <person name="Feng L."/>
        </authorList>
    </citation>
    <scope>NUCLEOTIDE SEQUENCE</scope>
    <source>
        <strain evidence="2">BfaecisLFYP10</strain>
    </source>
</reference>